<dbReference type="InterPro" id="IPR034600">
    <property type="entry name" value="Ribosomal_bL31m"/>
</dbReference>
<evidence type="ECO:0000313" key="4">
    <source>
        <dbReference type="Proteomes" id="UP001274830"/>
    </source>
</evidence>
<dbReference type="Gene3D" id="6.20.130.10">
    <property type="match status" value="1"/>
</dbReference>
<feature type="region of interest" description="Disordered" evidence="1">
    <location>
        <begin position="109"/>
        <end position="180"/>
    </location>
</feature>
<reference evidence="3" key="1">
    <citation type="submission" date="2023-07" db="EMBL/GenBank/DDBJ databases">
        <title>Black Yeasts Isolated from many extreme environments.</title>
        <authorList>
            <person name="Coleine C."/>
            <person name="Stajich J.E."/>
            <person name="Selbmann L."/>
        </authorList>
    </citation>
    <scope>NUCLEOTIDE SEQUENCE</scope>
    <source>
        <strain evidence="3">CCFEE 5485</strain>
    </source>
</reference>
<dbReference type="PANTHER" id="PTHR28174:SF1">
    <property type="entry name" value="LARGE RIBOSOMAL SUBUNIT PROTEIN BL31M"/>
    <property type="match status" value="1"/>
</dbReference>
<dbReference type="InterPro" id="IPR048874">
    <property type="entry name" value="Ribosomal_bL31m_N"/>
</dbReference>
<accession>A0AAE0TUE5</accession>
<organism evidence="3 4">
    <name type="scientific">Recurvomyces mirabilis</name>
    <dbReference type="NCBI Taxonomy" id="574656"/>
    <lineage>
        <taxon>Eukaryota</taxon>
        <taxon>Fungi</taxon>
        <taxon>Dikarya</taxon>
        <taxon>Ascomycota</taxon>
        <taxon>Pezizomycotina</taxon>
        <taxon>Dothideomycetes</taxon>
        <taxon>Dothideomycetidae</taxon>
        <taxon>Mycosphaerellales</taxon>
        <taxon>Teratosphaeriaceae</taxon>
        <taxon>Recurvomyces</taxon>
    </lineage>
</organism>
<dbReference type="EMBL" id="JAUTXT010000043">
    <property type="protein sequence ID" value="KAK3671377.1"/>
    <property type="molecule type" value="Genomic_DNA"/>
</dbReference>
<dbReference type="Proteomes" id="UP001274830">
    <property type="component" value="Unassembled WGS sequence"/>
</dbReference>
<gene>
    <name evidence="3" type="ORF">LTR78_008655</name>
</gene>
<evidence type="ECO:0000259" key="2">
    <source>
        <dbReference type="Pfam" id="PF21492"/>
    </source>
</evidence>
<evidence type="ECO:0000313" key="3">
    <source>
        <dbReference type="EMBL" id="KAK3671377.1"/>
    </source>
</evidence>
<dbReference type="GO" id="GO:0003735">
    <property type="term" value="F:structural constituent of ribosome"/>
    <property type="evidence" value="ECO:0007669"/>
    <property type="project" value="InterPro"/>
</dbReference>
<proteinExistence type="predicted"/>
<sequence length="180" mass="19675">MLLATSTRPLAKSLNPHIPLHTQTRIQRQQTRPASLLRRPKRPYTFTQLITLSDGSTFTHRTTSPAPIYKSVRDTKNSVLWNPSSQKLLNVEEDEAGRLRRFRRRFGRGFDADGGIEEGGDGNGETAQGEQGQDQTQQDDSLLDLIAGYGQAAAEKAGAVAGGKEEKKSASSGKRKGGKK</sequence>
<name>A0AAE0TUE5_9PEZI</name>
<dbReference type="PANTHER" id="PTHR28174">
    <property type="entry name" value="54S RIBOSOMAL PROTEIN L36, MITOCHONDRIAL"/>
    <property type="match status" value="1"/>
</dbReference>
<dbReference type="Pfam" id="PF21492">
    <property type="entry name" value="bL31_N"/>
    <property type="match status" value="1"/>
</dbReference>
<feature type="domain" description="Ribosomal protein bL31m N-terminal" evidence="2">
    <location>
        <begin position="39"/>
        <end position="84"/>
    </location>
</feature>
<comment type="caution">
    <text evidence="3">The sequence shown here is derived from an EMBL/GenBank/DDBJ whole genome shotgun (WGS) entry which is preliminary data.</text>
</comment>
<dbReference type="GO" id="GO:0005762">
    <property type="term" value="C:mitochondrial large ribosomal subunit"/>
    <property type="evidence" value="ECO:0007669"/>
    <property type="project" value="InterPro"/>
</dbReference>
<dbReference type="GO" id="GO:0032543">
    <property type="term" value="P:mitochondrial translation"/>
    <property type="evidence" value="ECO:0007669"/>
    <property type="project" value="InterPro"/>
</dbReference>
<keyword evidence="4" id="KW-1185">Reference proteome</keyword>
<protein>
    <recommendedName>
        <fullName evidence="2">Ribosomal protein bL31m N-terminal domain-containing protein</fullName>
    </recommendedName>
</protein>
<dbReference type="AlphaFoldDB" id="A0AAE0TUE5"/>
<evidence type="ECO:0000256" key="1">
    <source>
        <dbReference type="SAM" id="MobiDB-lite"/>
    </source>
</evidence>
<feature type="compositionally biased region" description="Low complexity" evidence="1">
    <location>
        <begin position="124"/>
        <end position="140"/>
    </location>
</feature>
<feature type="compositionally biased region" description="Low complexity" evidence="1">
    <location>
        <begin position="147"/>
        <end position="159"/>
    </location>
</feature>